<proteinExistence type="predicted"/>
<protein>
    <submittedName>
        <fullName evidence="9">MFS transporter</fullName>
    </submittedName>
</protein>
<evidence type="ECO:0000256" key="6">
    <source>
        <dbReference type="ARBA" id="ARBA00023136"/>
    </source>
</evidence>
<feature type="domain" description="Major facilitator superfamily (MFS) profile" evidence="8">
    <location>
        <begin position="18"/>
        <end position="400"/>
    </location>
</feature>
<dbReference type="EMBL" id="JBIPKE010000016">
    <property type="protein sequence ID" value="MFH6983914.1"/>
    <property type="molecule type" value="Genomic_DNA"/>
</dbReference>
<dbReference type="RefSeq" id="WP_395417425.1">
    <property type="nucleotide sequence ID" value="NZ_JBIPKE010000016.1"/>
</dbReference>
<evidence type="ECO:0000256" key="2">
    <source>
        <dbReference type="ARBA" id="ARBA00022448"/>
    </source>
</evidence>
<evidence type="ECO:0000256" key="4">
    <source>
        <dbReference type="ARBA" id="ARBA00022692"/>
    </source>
</evidence>
<dbReference type="InterPro" id="IPR036259">
    <property type="entry name" value="MFS_trans_sf"/>
</dbReference>
<feature type="transmembrane region" description="Helical" evidence="7">
    <location>
        <begin position="220"/>
        <end position="245"/>
    </location>
</feature>
<comment type="caution">
    <text evidence="9">The sequence shown here is derived from an EMBL/GenBank/DDBJ whole genome shotgun (WGS) entry which is preliminary data.</text>
</comment>
<keyword evidence="10" id="KW-1185">Reference proteome</keyword>
<sequence length="413" mass="45508">MKSVITLYKNAFGGLSPAAWMLALVILINRSGTMVIPFLSVYLTSSLGFSLVETGWIMSMFGLGAIGGSFLGGWLTDKIGPFKVQLISLLGGGLMFLALSQVTSFYPLAGFIFFVSLVSEMLRPANQIAVSYYAKPKNVTRAFSLNRMAINLGFSFGPALGGLLAAVSYQWLFIADAITCAGAGLIFFLYFYGKQGKEKEPLPDTNTALIPDKSVWSDGLFLGFILLVICFSTMFFQLFSTWPIYHRQVYQLPEQEIGLLLGLNGLIVFLFEMVLVYKIGDRFPIRRLIAFGCFLMALAFLALFGMESKAALYLACIFISFAEIFAMPFMATYTVQRSGKRNRGAYMGLYSVAFASAFVLAPLIGTNLVDALGFQNWWLIAGVFALATGFLFYWILSEKRGVNHLEVRKNAAA</sequence>
<evidence type="ECO:0000259" key="8">
    <source>
        <dbReference type="PROSITE" id="PS50850"/>
    </source>
</evidence>
<comment type="subcellular location">
    <subcellularLocation>
        <location evidence="1">Cell membrane</location>
        <topology evidence="1">Multi-pass membrane protein</topology>
    </subcellularLocation>
</comment>
<dbReference type="SUPFAM" id="SSF103473">
    <property type="entry name" value="MFS general substrate transporter"/>
    <property type="match status" value="1"/>
</dbReference>
<name>A0ABW7NBP3_9BACT</name>
<dbReference type="PANTHER" id="PTHR23517">
    <property type="entry name" value="RESISTANCE PROTEIN MDTM, PUTATIVE-RELATED-RELATED"/>
    <property type="match status" value="1"/>
</dbReference>
<evidence type="ECO:0000256" key="5">
    <source>
        <dbReference type="ARBA" id="ARBA00022989"/>
    </source>
</evidence>
<organism evidence="9 10">
    <name type="scientific">Marinoscillum luteum</name>
    <dbReference type="NCBI Taxonomy" id="861051"/>
    <lineage>
        <taxon>Bacteria</taxon>
        <taxon>Pseudomonadati</taxon>
        <taxon>Bacteroidota</taxon>
        <taxon>Cytophagia</taxon>
        <taxon>Cytophagales</taxon>
        <taxon>Reichenbachiellaceae</taxon>
        <taxon>Marinoscillum</taxon>
    </lineage>
</organism>
<keyword evidence="3" id="KW-1003">Cell membrane</keyword>
<dbReference type="PROSITE" id="PS50850">
    <property type="entry name" value="MFS"/>
    <property type="match status" value="1"/>
</dbReference>
<evidence type="ECO:0000313" key="10">
    <source>
        <dbReference type="Proteomes" id="UP001610063"/>
    </source>
</evidence>
<dbReference type="InterPro" id="IPR011701">
    <property type="entry name" value="MFS"/>
</dbReference>
<dbReference type="Pfam" id="PF07690">
    <property type="entry name" value="MFS_1"/>
    <property type="match status" value="1"/>
</dbReference>
<dbReference type="InterPro" id="IPR050171">
    <property type="entry name" value="MFS_Transporters"/>
</dbReference>
<feature type="transmembrane region" description="Helical" evidence="7">
    <location>
        <begin position="55"/>
        <end position="75"/>
    </location>
</feature>
<reference evidence="9 10" key="1">
    <citation type="journal article" date="2013" name="Int. J. Syst. Evol. Microbiol.">
        <title>Marinoscillum luteum sp. nov., isolated from marine sediment.</title>
        <authorList>
            <person name="Cha I.T."/>
            <person name="Park S.J."/>
            <person name="Kim S.J."/>
            <person name="Kim J.G."/>
            <person name="Jung M.Y."/>
            <person name="Shin K.S."/>
            <person name="Kwon K.K."/>
            <person name="Yang S.H."/>
            <person name="Seo Y.S."/>
            <person name="Rhee S.K."/>
        </authorList>
    </citation>
    <scope>NUCLEOTIDE SEQUENCE [LARGE SCALE GENOMIC DNA]</scope>
    <source>
        <strain evidence="9 10">KCTC 23939</strain>
    </source>
</reference>
<feature type="transmembrane region" description="Helical" evidence="7">
    <location>
        <begin position="171"/>
        <end position="192"/>
    </location>
</feature>
<feature type="transmembrane region" description="Helical" evidence="7">
    <location>
        <begin position="105"/>
        <end position="122"/>
    </location>
</feature>
<dbReference type="Proteomes" id="UP001610063">
    <property type="component" value="Unassembled WGS sequence"/>
</dbReference>
<evidence type="ECO:0000256" key="7">
    <source>
        <dbReference type="SAM" id="Phobius"/>
    </source>
</evidence>
<feature type="transmembrane region" description="Helical" evidence="7">
    <location>
        <begin position="345"/>
        <end position="365"/>
    </location>
</feature>
<evidence type="ECO:0000313" key="9">
    <source>
        <dbReference type="EMBL" id="MFH6983914.1"/>
    </source>
</evidence>
<gene>
    <name evidence="9" type="ORF">ACHKAR_10700</name>
</gene>
<feature type="transmembrane region" description="Helical" evidence="7">
    <location>
        <begin position="20"/>
        <end position="43"/>
    </location>
</feature>
<feature type="transmembrane region" description="Helical" evidence="7">
    <location>
        <begin position="312"/>
        <end position="333"/>
    </location>
</feature>
<feature type="transmembrane region" description="Helical" evidence="7">
    <location>
        <begin position="143"/>
        <end position="165"/>
    </location>
</feature>
<evidence type="ECO:0000256" key="3">
    <source>
        <dbReference type="ARBA" id="ARBA00022475"/>
    </source>
</evidence>
<keyword evidence="2" id="KW-0813">Transport</keyword>
<feature type="transmembrane region" description="Helical" evidence="7">
    <location>
        <begin position="257"/>
        <end position="276"/>
    </location>
</feature>
<keyword evidence="6 7" id="KW-0472">Membrane</keyword>
<keyword evidence="4 7" id="KW-0812">Transmembrane</keyword>
<accession>A0ABW7NBP3</accession>
<evidence type="ECO:0000256" key="1">
    <source>
        <dbReference type="ARBA" id="ARBA00004651"/>
    </source>
</evidence>
<dbReference type="Gene3D" id="1.20.1250.20">
    <property type="entry name" value="MFS general substrate transporter like domains"/>
    <property type="match status" value="1"/>
</dbReference>
<keyword evidence="5 7" id="KW-1133">Transmembrane helix</keyword>
<feature type="transmembrane region" description="Helical" evidence="7">
    <location>
        <begin position="377"/>
        <end position="396"/>
    </location>
</feature>
<feature type="transmembrane region" description="Helical" evidence="7">
    <location>
        <begin position="288"/>
        <end position="306"/>
    </location>
</feature>
<dbReference type="InterPro" id="IPR020846">
    <property type="entry name" value="MFS_dom"/>
</dbReference>